<name>A0AAD9QJ58_ACRCE</name>
<dbReference type="AlphaFoldDB" id="A0AAD9QJ58"/>
<organism evidence="1 2">
    <name type="scientific">Acropora cervicornis</name>
    <name type="common">Staghorn coral</name>
    <dbReference type="NCBI Taxonomy" id="6130"/>
    <lineage>
        <taxon>Eukaryota</taxon>
        <taxon>Metazoa</taxon>
        <taxon>Cnidaria</taxon>
        <taxon>Anthozoa</taxon>
        <taxon>Hexacorallia</taxon>
        <taxon>Scleractinia</taxon>
        <taxon>Astrocoeniina</taxon>
        <taxon>Acroporidae</taxon>
        <taxon>Acropora</taxon>
    </lineage>
</organism>
<keyword evidence="2" id="KW-1185">Reference proteome</keyword>
<accession>A0AAD9QJ58</accession>
<comment type="caution">
    <text evidence="1">The sequence shown here is derived from an EMBL/GenBank/DDBJ whole genome shotgun (WGS) entry which is preliminary data.</text>
</comment>
<gene>
    <name evidence="1" type="ORF">P5673_014992</name>
</gene>
<proteinExistence type="predicted"/>
<evidence type="ECO:0000313" key="1">
    <source>
        <dbReference type="EMBL" id="KAK2562212.1"/>
    </source>
</evidence>
<reference evidence="1" key="2">
    <citation type="journal article" date="2023" name="Science">
        <title>Genomic signatures of disease resistance in endangered staghorn corals.</title>
        <authorList>
            <person name="Vollmer S.V."/>
            <person name="Selwyn J.D."/>
            <person name="Despard B.A."/>
            <person name="Roesel C.L."/>
        </authorList>
    </citation>
    <scope>NUCLEOTIDE SEQUENCE</scope>
    <source>
        <strain evidence="1">K2</strain>
    </source>
</reference>
<sequence>MTKIQVRESASFSCSPYFLRALQEYHIRRPYWLLLIYAFTHAHSICSNKLLPSSMAPVSEQ</sequence>
<protein>
    <submittedName>
        <fullName evidence="1">Uncharacterized protein</fullName>
    </submittedName>
</protein>
<evidence type="ECO:0000313" key="2">
    <source>
        <dbReference type="Proteomes" id="UP001249851"/>
    </source>
</evidence>
<dbReference type="Proteomes" id="UP001249851">
    <property type="component" value="Unassembled WGS sequence"/>
</dbReference>
<reference evidence="1" key="1">
    <citation type="journal article" date="2023" name="G3 (Bethesda)">
        <title>Whole genome assembly and annotation of the endangered Caribbean coral Acropora cervicornis.</title>
        <authorList>
            <person name="Selwyn J.D."/>
            <person name="Vollmer S.V."/>
        </authorList>
    </citation>
    <scope>NUCLEOTIDE SEQUENCE</scope>
    <source>
        <strain evidence="1">K2</strain>
    </source>
</reference>
<dbReference type="EMBL" id="JARQWQ010000030">
    <property type="protein sequence ID" value="KAK2562212.1"/>
    <property type="molecule type" value="Genomic_DNA"/>
</dbReference>